<protein>
    <recommendedName>
        <fullName evidence="1">Peptide N-acetyl-beta-D-glucosaminyl asparaginase amidase A N-terminal domain-containing protein</fullName>
    </recommendedName>
</protein>
<dbReference type="InterPro" id="IPR056948">
    <property type="entry name" value="PNGaseA_N"/>
</dbReference>
<keyword evidence="3" id="KW-1185">Reference proteome</keyword>
<feature type="non-terminal residue" evidence="2">
    <location>
        <position position="1"/>
    </location>
</feature>
<accession>S8DTJ6</accession>
<sequence>PQEYSEITAPSPLEYLTPSCALPLLSHTFANTVDSPPTIANYSAPHDCTWSRALLHLSAASNGTQYDRIAAVWLSGVELLRTSTPEPTPDGIFWNVRKDVTRYSALLRRSNLTLAVMLENVVNDVYTGVYRVNLTFLYYDGIRSTGELPFFNLLPPPRDRPSEKEKNPLDLDENPADLIIPISAAGDEGGGFWFRLESQFDAIYQGIRFPSNTYRAVVEIYVSFHGNDEFWYSNPPDSYIETNHLATKRGHGAYREVSVKIDDDVIGTVIPFPVIFTGGINPLFWEPLVSIGAFDLPSYEIDLTPFLGILLDGDEHFIGLSITDAISFWLVDANLHLWLDRTADSVQAGAVRYRHPSSCVTRVSAFEFLDGSFELHSRRDSEFSGWVNSSAGNFTTYVSTRLKFDNTIRFTNNGTDKAVNQNTKLTVKRRLLDSSTGESISDVRIEKKYPIKITTANFPGSADQTYLSTTKLDHSIKDERRDRNSVNRLSNTQKSIGWMFISDHDLLSGGASTVHKYEKKNDFGCYSRHIWAAGGAVKNDTETFYCPTS</sequence>
<name>S8DTJ6_9LAMI</name>
<dbReference type="Pfam" id="PF12222">
    <property type="entry name" value="PNGaseA"/>
    <property type="match status" value="1"/>
</dbReference>
<comment type="caution">
    <text evidence="2">The sequence shown here is derived from an EMBL/GenBank/DDBJ whole genome shotgun (WGS) entry which is preliminary data.</text>
</comment>
<dbReference type="Proteomes" id="UP000015453">
    <property type="component" value="Unassembled WGS sequence"/>
</dbReference>
<feature type="non-terminal residue" evidence="2">
    <location>
        <position position="549"/>
    </location>
</feature>
<organism evidence="2 3">
    <name type="scientific">Genlisea aurea</name>
    <dbReference type="NCBI Taxonomy" id="192259"/>
    <lineage>
        <taxon>Eukaryota</taxon>
        <taxon>Viridiplantae</taxon>
        <taxon>Streptophyta</taxon>
        <taxon>Embryophyta</taxon>
        <taxon>Tracheophyta</taxon>
        <taxon>Spermatophyta</taxon>
        <taxon>Magnoliopsida</taxon>
        <taxon>eudicotyledons</taxon>
        <taxon>Gunneridae</taxon>
        <taxon>Pentapetalae</taxon>
        <taxon>asterids</taxon>
        <taxon>lamiids</taxon>
        <taxon>Lamiales</taxon>
        <taxon>Lentibulariaceae</taxon>
        <taxon>Genlisea</taxon>
    </lineage>
</organism>
<reference evidence="2 3" key="1">
    <citation type="journal article" date="2013" name="BMC Genomics">
        <title>The miniature genome of a carnivorous plant Genlisea aurea contains a low number of genes and short non-coding sequences.</title>
        <authorList>
            <person name="Leushkin E.V."/>
            <person name="Sutormin R.A."/>
            <person name="Nabieva E.R."/>
            <person name="Penin A.A."/>
            <person name="Kondrashov A.S."/>
            <person name="Logacheva M.D."/>
        </authorList>
    </citation>
    <scope>NUCLEOTIDE SEQUENCE [LARGE SCALE GENOMIC DNA]</scope>
</reference>
<dbReference type="PANTHER" id="PTHR31104">
    <property type="entry name" value="PEPTIDE-N4-(N-ACETYL-BETA-GLUCOSAMINYL)ASPARAGINE AMIDASE A PROTEIN"/>
    <property type="match status" value="1"/>
</dbReference>
<gene>
    <name evidence="2" type="ORF">M569_08303</name>
</gene>
<proteinExistence type="predicted"/>
<evidence type="ECO:0000259" key="1">
    <source>
        <dbReference type="Pfam" id="PF12222"/>
    </source>
</evidence>
<feature type="domain" description="Peptide N-acetyl-beta-D-glucosaminyl asparaginase amidase A N-terminal" evidence="1">
    <location>
        <begin position="17"/>
        <end position="354"/>
    </location>
</feature>
<dbReference type="OrthoDB" id="1612078at2759"/>
<dbReference type="EMBL" id="AUSU01003666">
    <property type="protein sequence ID" value="EPS66473.1"/>
    <property type="molecule type" value="Genomic_DNA"/>
</dbReference>
<dbReference type="AlphaFoldDB" id="S8DTJ6"/>
<dbReference type="InterPro" id="IPR021102">
    <property type="entry name" value="PNGase_A"/>
</dbReference>
<evidence type="ECO:0000313" key="2">
    <source>
        <dbReference type="EMBL" id="EPS66473.1"/>
    </source>
</evidence>
<dbReference type="Pfam" id="PF25156">
    <property type="entry name" value="PNGase_A_C"/>
    <property type="match status" value="1"/>
</dbReference>
<evidence type="ECO:0000313" key="3">
    <source>
        <dbReference type="Proteomes" id="UP000015453"/>
    </source>
</evidence>